<dbReference type="PROSITE" id="PS50977">
    <property type="entry name" value="HTH_TETR_2"/>
    <property type="match status" value="1"/>
</dbReference>
<keyword evidence="5" id="KW-1185">Reference proteome</keyword>
<dbReference type="InterPro" id="IPR001647">
    <property type="entry name" value="HTH_TetR"/>
</dbReference>
<keyword evidence="1 2" id="KW-0238">DNA-binding</keyword>
<dbReference type="InterPro" id="IPR009057">
    <property type="entry name" value="Homeodomain-like_sf"/>
</dbReference>
<dbReference type="Pfam" id="PF00440">
    <property type="entry name" value="TetR_N"/>
    <property type="match status" value="1"/>
</dbReference>
<dbReference type="InterPro" id="IPR050109">
    <property type="entry name" value="HTH-type_TetR-like_transc_reg"/>
</dbReference>
<dbReference type="SUPFAM" id="SSF46689">
    <property type="entry name" value="Homeodomain-like"/>
    <property type="match status" value="1"/>
</dbReference>
<gene>
    <name evidence="4" type="ORF">DF220_06385</name>
</gene>
<organism evidence="4 5">
    <name type="scientific">Homoserinimonas hongtaonis</name>
    <dbReference type="NCBI Taxonomy" id="2079791"/>
    <lineage>
        <taxon>Bacteria</taxon>
        <taxon>Bacillati</taxon>
        <taxon>Actinomycetota</taxon>
        <taxon>Actinomycetes</taxon>
        <taxon>Micrococcales</taxon>
        <taxon>Microbacteriaceae</taxon>
        <taxon>Homoserinimonas</taxon>
    </lineage>
</organism>
<comment type="caution">
    <text evidence="4">The sequence shown here is derived from an EMBL/GenBank/DDBJ whole genome shotgun (WGS) entry which is preliminary data.</text>
</comment>
<reference evidence="5" key="1">
    <citation type="submission" date="2018-04" db="EMBL/GenBank/DDBJ databases">
        <authorList>
            <person name="Liu S."/>
            <person name="Wang Z."/>
            <person name="Li J."/>
        </authorList>
    </citation>
    <scope>NUCLEOTIDE SEQUENCE [LARGE SCALE GENOMIC DNA]</scope>
    <source>
        <strain evidence="5">S1194</strain>
    </source>
</reference>
<dbReference type="RefSeq" id="WP_108517891.1">
    <property type="nucleotide sequence ID" value="NZ_CP026951.1"/>
</dbReference>
<evidence type="ECO:0000256" key="2">
    <source>
        <dbReference type="PROSITE-ProRule" id="PRU00335"/>
    </source>
</evidence>
<dbReference type="InterPro" id="IPR023772">
    <property type="entry name" value="DNA-bd_HTH_TetR-type_CS"/>
</dbReference>
<feature type="DNA-binding region" description="H-T-H motif" evidence="2">
    <location>
        <begin position="30"/>
        <end position="49"/>
    </location>
</feature>
<evidence type="ECO:0000313" key="4">
    <source>
        <dbReference type="EMBL" id="PWB97500.1"/>
    </source>
</evidence>
<dbReference type="KEGG" id="salc:C2138_11215"/>
<evidence type="ECO:0000256" key="1">
    <source>
        <dbReference type="ARBA" id="ARBA00023125"/>
    </source>
</evidence>
<dbReference type="Proteomes" id="UP000244978">
    <property type="component" value="Unassembled WGS sequence"/>
</dbReference>
<dbReference type="AlphaFoldDB" id="A0A2U1T0V0"/>
<dbReference type="GO" id="GO:0003700">
    <property type="term" value="F:DNA-binding transcription factor activity"/>
    <property type="evidence" value="ECO:0007669"/>
    <property type="project" value="TreeGrafter"/>
</dbReference>
<evidence type="ECO:0000259" key="3">
    <source>
        <dbReference type="PROSITE" id="PS50977"/>
    </source>
</evidence>
<dbReference type="Gene3D" id="1.10.357.10">
    <property type="entry name" value="Tetracycline Repressor, domain 2"/>
    <property type="match status" value="1"/>
</dbReference>
<name>A0A2U1T0V0_9MICO</name>
<dbReference type="PANTHER" id="PTHR30055">
    <property type="entry name" value="HTH-TYPE TRANSCRIPTIONAL REGULATOR RUTR"/>
    <property type="match status" value="1"/>
</dbReference>
<proteinExistence type="predicted"/>
<feature type="domain" description="HTH tetR-type" evidence="3">
    <location>
        <begin position="7"/>
        <end position="67"/>
    </location>
</feature>
<sequence length="192" mass="21646">MTEPIKQGARERILDAAYDLFSHRGIRDVSVDEIITKSKVAIATFYRHFSSKDELAQAFLNRREQVWTSELIVAEVASRSDSPRAQLLGIFDVFDEWFHRDDFEGDSFVKVLLEMGPEHPLGQSSIVHLNHVRRMIRGLAERAGLTDLDDFALSLHILMKGSIVTAAMGDLDSAQQARVMAERLIVDHTPAD</sequence>
<evidence type="ECO:0000313" key="5">
    <source>
        <dbReference type="Proteomes" id="UP000244978"/>
    </source>
</evidence>
<dbReference type="PANTHER" id="PTHR30055:SF200">
    <property type="entry name" value="HTH-TYPE TRANSCRIPTIONAL REPRESSOR BDCR"/>
    <property type="match status" value="1"/>
</dbReference>
<dbReference type="PRINTS" id="PR00455">
    <property type="entry name" value="HTHTETR"/>
</dbReference>
<accession>A0A2U1T0V0</accession>
<dbReference type="PROSITE" id="PS01081">
    <property type="entry name" value="HTH_TETR_1"/>
    <property type="match status" value="1"/>
</dbReference>
<dbReference type="InterPro" id="IPR036271">
    <property type="entry name" value="Tet_transcr_reg_TetR-rel_C_sf"/>
</dbReference>
<dbReference type="EMBL" id="QEEX01000001">
    <property type="protein sequence ID" value="PWB97500.1"/>
    <property type="molecule type" value="Genomic_DNA"/>
</dbReference>
<dbReference type="SUPFAM" id="SSF48498">
    <property type="entry name" value="Tetracyclin repressor-like, C-terminal domain"/>
    <property type="match status" value="1"/>
</dbReference>
<dbReference type="GO" id="GO:0000976">
    <property type="term" value="F:transcription cis-regulatory region binding"/>
    <property type="evidence" value="ECO:0007669"/>
    <property type="project" value="TreeGrafter"/>
</dbReference>
<dbReference type="OrthoDB" id="3196926at2"/>
<protein>
    <submittedName>
        <fullName evidence="4">TetR/AcrR family transcriptional regulator</fullName>
    </submittedName>
</protein>